<dbReference type="SUPFAM" id="SSF56601">
    <property type="entry name" value="beta-lactamase/transpeptidase-like"/>
    <property type="match status" value="1"/>
</dbReference>
<dbReference type="InterPro" id="IPR052907">
    <property type="entry name" value="Beta-lactamase/esterase"/>
</dbReference>
<dbReference type="InterPro" id="IPR012338">
    <property type="entry name" value="Beta-lactam/transpept-like"/>
</dbReference>
<proteinExistence type="predicted"/>
<dbReference type="InterPro" id="IPR001466">
    <property type="entry name" value="Beta-lactam-related"/>
</dbReference>
<dbReference type="PANTHER" id="PTHR43319:SF3">
    <property type="entry name" value="BETA-LACTAMASE-RELATED DOMAIN-CONTAINING PROTEIN"/>
    <property type="match status" value="1"/>
</dbReference>
<dbReference type="GO" id="GO:0016787">
    <property type="term" value="F:hydrolase activity"/>
    <property type="evidence" value="ECO:0007669"/>
    <property type="project" value="UniProtKB-KW"/>
</dbReference>
<dbReference type="EMBL" id="CP089275">
    <property type="protein sequence ID" value="USP76385.1"/>
    <property type="molecule type" value="Genomic_DNA"/>
</dbReference>
<protein>
    <submittedName>
        <fullName evidence="2">Glycoside hydrolase family 43 protein</fullName>
    </submittedName>
</protein>
<evidence type="ECO:0000313" key="3">
    <source>
        <dbReference type="Proteomes" id="UP001056012"/>
    </source>
</evidence>
<dbReference type="OrthoDB" id="5946976at2759"/>
<organism evidence="2 3">
    <name type="scientific">Curvularia clavata</name>
    <dbReference type="NCBI Taxonomy" id="95742"/>
    <lineage>
        <taxon>Eukaryota</taxon>
        <taxon>Fungi</taxon>
        <taxon>Dikarya</taxon>
        <taxon>Ascomycota</taxon>
        <taxon>Pezizomycotina</taxon>
        <taxon>Dothideomycetes</taxon>
        <taxon>Pleosporomycetidae</taxon>
        <taxon>Pleosporales</taxon>
        <taxon>Pleosporineae</taxon>
        <taxon>Pleosporaceae</taxon>
        <taxon>Curvularia</taxon>
    </lineage>
</organism>
<dbReference type="AlphaFoldDB" id="A0A9Q8Z732"/>
<evidence type="ECO:0000259" key="1">
    <source>
        <dbReference type="Pfam" id="PF00144"/>
    </source>
</evidence>
<reference evidence="2" key="1">
    <citation type="submission" date="2021-12" db="EMBL/GenBank/DDBJ databases">
        <title>Curvularia clavata genome.</title>
        <authorList>
            <person name="Cao Y."/>
        </authorList>
    </citation>
    <scope>NUCLEOTIDE SEQUENCE</scope>
    <source>
        <strain evidence="2">Yc1106</strain>
    </source>
</reference>
<keyword evidence="2" id="KW-0378">Hydrolase</keyword>
<name>A0A9Q8Z732_CURCL</name>
<evidence type="ECO:0000313" key="2">
    <source>
        <dbReference type="EMBL" id="USP76385.1"/>
    </source>
</evidence>
<gene>
    <name evidence="2" type="ORF">yc1106_03659</name>
</gene>
<dbReference type="PANTHER" id="PTHR43319">
    <property type="entry name" value="BETA-LACTAMASE-RELATED"/>
    <property type="match status" value="1"/>
</dbReference>
<dbReference type="Gene3D" id="3.40.710.10">
    <property type="entry name" value="DD-peptidase/beta-lactamase superfamily"/>
    <property type="match status" value="1"/>
</dbReference>
<feature type="domain" description="Beta-lactamase-related" evidence="1">
    <location>
        <begin position="18"/>
        <end position="370"/>
    </location>
</feature>
<accession>A0A9Q8Z732</accession>
<dbReference type="Proteomes" id="UP001056012">
    <property type="component" value="Chromosome 2"/>
</dbReference>
<dbReference type="VEuPathDB" id="FungiDB:yc1106_03659"/>
<dbReference type="Pfam" id="PF00144">
    <property type="entry name" value="Beta-lactamase"/>
    <property type="match status" value="1"/>
</dbReference>
<sequence length="399" mass="43666">MAAQVQGTCDPRFEKVKSLAQSYLDTGEELGFSLCVNIDGTDVLDLWGGYADAAKTKPWEKDTITCVWSSTKLVAALCLLVCIDRGLLDPNEKVAKYWPEFAANGKEGVEVRHVLSHATGLSGWQEDITVEELCDLKKSTALLEQQAPWWEPGTKSGYHAYTMGHLIARLVEIVTNLSINEFTRKEITGPLGADFQFGAQEKDWDRVAEIVPPPVDTDLSKIPEPFKDPNSLTFRTLRRSPGLDATKANTEFWRKAVVPAGNGYTNARALVRILSAISLSSPENPSSFLSPETISKIFTTQQHGPDAVVLVPVRFGLGFGLTSPGTMNENLPDGRVGGWGGWGGSQGIFDADRKITIAYVMNKMENAGMGQGEGRKKMGMGNYRQRDYLAAIYEALGVQ</sequence>
<keyword evidence="3" id="KW-1185">Reference proteome</keyword>